<dbReference type="GO" id="GO:0006338">
    <property type="term" value="P:chromatin remodeling"/>
    <property type="evidence" value="ECO:0000318"/>
    <property type="project" value="GO_Central"/>
</dbReference>
<dbReference type="SMART" id="SM00298">
    <property type="entry name" value="CHROMO"/>
    <property type="match status" value="2"/>
</dbReference>
<dbReference type="Gene3D" id="1.10.10.60">
    <property type="entry name" value="Homeodomain-like"/>
    <property type="match status" value="1"/>
</dbReference>
<dbReference type="GO" id="GO:0005634">
    <property type="term" value="C:nucleus"/>
    <property type="evidence" value="ECO:0000318"/>
    <property type="project" value="GO_Central"/>
</dbReference>
<feature type="domain" description="Helicase ATP-binding" evidence="14">
    <location>
        <begin position="303"/>
        <end position="491"/>
    </location>
</feature>
<dbReference type="Pfam" id="PF00385">
    <property type="entry name" value="Chromo"/>
    <property type="match status" value="2"/>
</dbReference>
<evidence type="ECO:0000259" key="14">
    <source>
        <dbReference type="PROSITE" id="PS51192"/>
    </source>
</evidence>
<dbReference type="InterPro" id="IPR019787">
    <property type="entry name" value="Znf_PHD-finger"/>
</dbReference>
<evidence type="ECO:0000256" key="5">
    <source>
        <dbReference type="ARBA" id="ARBA00022771"/>
    </source>
</evidence>
<keyword evidence="6" id="KW-0378">Hydrolase</keyword>
<dbReference type="EMBL" id="LFYR01001802">
    <property type="protein sequence ID" value="KMZ59315.1"/>
    <property type="molecule type" value="Genomic_DNA"/>
</dbReference>
<dbReference type="PROSITE" id="PS50013">
    <property type="entry name" value="CHROMO_2"/>
    <property type="match status" value="2"/>
</dbReference>
<feature type="compositionally biased region" description="Acidic residues" evidence="11">
    <location>
        <begin position="923"/>
        <end position="936"/>
    </location>
</feature>
<dbReference type="InterPro" id="IPR013083">
    <property type="entry name" value="Znf_RING/FYVE/PHD"/>
</dbReference>
<dbReference type="OrthoDB" id="5857104at2759"/>
<gene>
    <name evidence="16" type="ORF">ZOSMA_69G00110</name>
</gene>
<dbReference type="OMA" id="YNEMCKL"/>
<dbReference type="PANTHER" id="PTHR45623">
    <property type="entry name" value="CHROMODOMAIN-HELICASE-DNA-BINDING PROTEIN 3-RELATED-RELATED"/>
    <property type="match status" value="1"/>
</dbReference>
<dbReference type="InterPro" id="IPR049730">
    <property type="entry name" value="SNF2/RAD54-like_C"/>
</dbReference>
<comment type="subcellular location">
    <subcellularLocation>
        <location evidence="1">Nucleus</location>
    </subcellularLocation>
</comment>
<dbReference type="GO" id="GO:0008270">
    <property type="term" value="F:zinc ion binding"/>
    <property type="evidence" value="ECO:0007669"/>
    <property type="project" value="UniProtKB-KW"/>
</dbReference>
<dbReference type="InterPro" id="IPR023780">
    <property type="entry name" value="Chromo_domain"/>
</dbReference>
<dbReference type="InterPro" id="IPR000330">
    <property type="entry name" value="SNF2_N"/>
</dbReference>
<dbReference type="Gene3D" id="3.40.50.300">
    <property type="entry name" value="P-loop containing nucleotide triphosphate hydrolases"/>
    <property type="match status" value="1"/>
</dbReference>
<accession>A0A0K9NTM9</accession>
<dbReference type="SUPFAM" id="SSF52540">
    <property type="entry name" value="P-loop containing nucleoside triphosphate hydrolases"/>
    <property type="match status" value="2"/>
</dbReference>
<evidence type="ECO:0000256" key="7">
    <source>
        <dbReference type="ARBA" id="ARBA00022833"/>
    </source>
</evidence>
<dbReference type="Pfam" id="PF00628">
    <property type="entry name" value="PHD"/>
    <property type="match status" value="1"/>
</dbReference>
<evidence type="ECO:0000259" key="15">
    <source>
        <dbReference type="PROSITE" id="PS51194"/>
    </source>
</evidence>
<feature type="domain" description="Chromo" evidence="12">
    <location>
        <begin position="199"/>
        <end position="248"/>
    </location>
</feature>
<keyword evidence="4" id="KW-0547">Nucleotide-binding</keyword>
<dbReference type="SUPFAM" id="SSF54160">
    <property type="entry name" value="Chromo domain-like"/>
    <property type="match status" value="2"/>
</dbReference>
<keyword evidence="5 10" id="KW-0863">Zinc-finger</keyword>
<evidence type="ECO:0000259" key="13">
    <source>
        <dbReference type="PROSITE" id="PS50016"/>
    </source>
</evidence>
<dbReference type="GO" id="GO:0003677">
    <property type="term" value="F:DNA binding"/>
    <property type="evidence" value="ECO:0000318"/>
    <property type="project" value="GO_Central"/>
</dbReference>
<dbReference type="Pfam" id="PF00176">
    <property type="entry name" value="SNF2-rel_dom"/>
    <property type="match status" value="1"/>
</dbReference>
<keyword evidence="3" id="KW-0677">Repeat</keyword>
<dbReference type="PANTHER" id="PTHR45623:SF17">
    <property type="entry name" value="CHROMODOMAIN-HELICASE-DNA-BINDING PROTEIN 3-RELATED"/>
    <property type="match status" value="1"/>
</dbReference>
<dbReference type="InterPro" id="IPR000953">
    <property type="entry name" value="Chromo/chromo_shadow_dom"/>
</dbReference>
<keyword evidence="17" id="KW-1185">Reference proteome</keyword>
<keyword evidence="9" id="KW-0539">Nucleus</keyword>
<sequence>MASLVERLRARSEKRPLYEDDSDDDFIAKKRGTGGNQTAAGSSSPEKIERFVREDADEDACHVCGKDGDLTQCKTCTYTYHIECLLPPLRYAPANSWSCSECVCTLTEIEKIIDLEVATTKVEGDDTSKKNPKKATCKKYLVKWKGLSYLHCSWISELEFIKAFKTHARLKSRINNFNRQMENNYDSDDEFIAIRPEWTTVDRILARRKKGDEREYFVKWKDLGYEDCSWELESNISTFQPQIEKFRKILSSAPKSAGKLKVSNDDTKGLKNKQKEFQQYSETPSFLEGSLHPYQLEGLNFLRYSWSKKTHVILADEMGLGKTIQSIAFLASLFVENKTLKPHLVVAPLSTLRNWEREFATWAPHLNVIMYVGSAAARSVIRQFEFYYPKDTSKKKKRKHKVHANIEKIKNIKFDVLLTSYEMINMDSTSLKPIKWQCMIVDEGHRLKNKDSKLFIQLKLYSTKQRVLLTGTPLQNNLDELFMLMHFLDAGKFSSLEDFQEEFKDINQEEQVSRLHKMLATHLLRRVKKDVMKDLPPKKELILRVELSSKQKEYYKAILTRNYEILARRGGSQISLINVVMELRKLCCHTYMLSGVEPEEPPEDENEGLRILLEFSGKMLLLDKMMVKLKEQGHRVLIYSQFQHMLDLLEDYMNYKKWSYERIDGKISGAERQIRIDRYNAENSTRFCFLLSTRAGGLGINLATADTVIIYDSDWNPHADLQAMARAHRLGQTNKVMIYRLITRDTIEERIIQITKKKMVLEHLVVGRLKSTKNVNQEELDDIIRYGSKELFSDENDEAGKSRQIHYDDAAIDRLLNREQIEVELSSVDEEGESDFLKAFKVANFEYVDEAEVEAVLEEEARLKTIPDKGGNANRMDYWHELLKDKYKELKVDEFMSFGKGKRSRKPMMASEEDELCGHKEESSDDDYSYEDDTSDGETGKRTQNPKKRARVENMEPLPLIDGEGKVFRVLGFNRSQRFAFLKLLMRFGLGDFCWNEFVSALKGKSLEEIKQYAMLFLSHVIEEPTESQNFLDGVPKEGLRPSDVLVRISTLQLIRDKFRFVKDNQVTSLFSEQFLTRFPMVYGKFWKCEHDILLLEAMLRHGYAKWQAIAEDKDFGIAEIVRQELNLNPIPSASELSNSTGNDSVLPSESTREIQIQLQLREMQRRVVEYVKRRVLLLERNINAEEYLKQNPHLTYDPREVLSNDLSRQDNPSVDGLNALEKIAKEDFPCDEKAEDRIKMAQLYNKMVQVVEDSKKMLLWNPLLINLYLRD</sequence>
<keyword evidence="8" id="KW-0067">ATP-binding</keyword>
<dbReference type="InterPro" id="IPR009462">
    <property type="entry name" value="CHD_II_SANT-like"/>
</dbReference>
<dbReference type="InterPro" id="IPR014001">
    <property type="entry name" value="Helicase_ATP-bd"/>
</dbReference>
<reference evidence="17" key="1">
    <citation type="journal article" date="2016" name="Nature">
        <title>The genome of the seagrass Zostera marina reveals angiosperm adaptation to the sea.</title>
        <authorList>
            <person name="Olsen J.L."/>
            <person name="Rouze P."/>
            <person name="Verhelst B."/>
            <person name="Lin Y.-C."/>
            <person name="Bayer T."/>
            <person name="Collen J."/>
            <person name="Dattolo E."/>
            <person name="De Paoli E."/>
            <person name="Dittami S."/>
            <person name="Maumus F."/>
            <person name="Michel G."/>
            <person name="Kersting A."/>
            <person name="Lauritano C."/>
            <person name="Lohaus R."/>
            <person name="Toepel M."/>
            <person name="Tonon T."/>
            <person name="Vanneste K."/>
            <person name="Amirebrahimi M."/>
            <person name="Brakel J."/>
            <person name="Bostroem C."/>
            <person name="Chovatia M."/>
            <person name="Grimwood J."/>
            <person name="Jenkins J.W."/>
            <person name="Jueterbock A."/>
            <person name="Mraz A."/>
            <person name="Stam W.T."/>
            <person name="Tice H."/>
            <person name="Bornberg-Bauer E."/>
            <person name="Green P.J."/>
            <person name="Pearson G.A."/>
            <person name="Procaccini G."/>
            <person name="Duarte C.M."/>
            <person name="Schmutz J."/>
            <person name="Reusch T.B.H."/>
            <person name="Van de Peer Y."/>
        </authorList>
    </citation>
    <scope>NUCLEOTIDE SEQUENCE [LARGE SCALE GENOMIC DNA]</scope>
    <source>
        <strain evidence="17">cv. Finnish</strain>
    </source>
</reference>
<feature type="domain" description="PHD-type" evidence="13">
    <location>
        <begin position="58"/>
        <end position="105"/>
    </location>
</feature>
<dbReference type="InterPro" id="IPR016197">
    <property type="entry name" value="Chromo-like_dom_sf"/>
</dbReference>
<dbReference type="Gene3D" id="3.40.50.10810">
    <property type="entry name" value="Tandem AAA-ATPase domain"/>
    <property type="match status" value="1"/>
</dbReference>
<dbReference type="InterPro" id="IPR027417">
    <property type="entry name" value="P-loop_NTPase"/>
</dbReference>
<keyword evidence="2" id="KW-0479">Metal-binding</keyword>
<evidence type="ECO:0000313" key="17">
    <source>
        <dbReference type="Proteomes" id="UP000036987"/>
    </source>
</evidence>
<protein>
    <submittedName>
        <fullName evidence="16">Putative Chromodomain helicase DNA binding protein</fullName>
    </submittedName>
</protein>
<feature type="region of interest" description="Disordered" evidence="11">
    <location>
        <begin position="13"/>
        <end position="46"/>
    </location>
</feature>
<dbReference type="CDD" id="cd18659">
    <property type="entry name" value="CD2_tandem"/>
    <property type="match status" value="1"/>
</dbReference>
<organism evidence="16 17">
    <name type="scientific">Zostera marina</name>
    <name type="common">Eelgrass</name>
    <dbReference type="NCBI Taxonomy" id="29655"/>
    <lineage>
        <taxon>Eukaryota</taxon>
        <taxon>Viridiplantae</taxon>
        <taxon>Streptophyta</taxon>
        <taxon>Embryophyta</taxon>
        <taxon>Tracheophyta</taxon>
        <taxon>Spermatophyta</taxon>
        <taxon>Magnoliopsida</taxon>
        <taxon>Liliopsida</taxon>
        <taxon>Zosteraceae</taxon>
        <taxon>Zostera</taxon>
    </lineage>
</organism>
<dbReference type="GO" id="GO:0016887">
    <property type="term" value="F:ATP hydrolysis activity"/>
    <property type="evidence" value="ECO:0000318"/>
    <property type="project" value="GO_Central"/>
</dbReference>
<feature type="domain" description="Helicase C-terminal" evidence="15">
    <location>
        <begin position="621"/>
        <end position="781"/>
    </location>
</feature>
<dbReference type="GO" id="GO:0140658">
    <property type="term" value="F:ATP-dependent chromatin remodeler activity"/>
    <property type="evidence" value="ECO:0000318"/>
    <property type="project" value="GO_Central"/>
</dbReference>
<dbReference type="GO" id="GO:0042393">
    <property type="term" value="F:histone binding"/>
    <property type="evidence" value="ECO:0000318"/>
    <property type="project" value="GO_Central"/>
</dbReference>
<dbReference type="PROSITE" id="PS51192">
    <property type="entry name" value="HELICASE_ATP_BIND_1"/>
    <property type="match status" value="1"/>
</dbReference>
<evidence type="ECO:0000313" key="16">
    <source>
        <dbReference type="EMBL" id="KMZ59315.1"/>
    </source>
</evidence>
<evidence type="ECO:0000256" key="3">
    <source>
        <dbReference type="ARBA" id="ARBA00022737"/>
    </source>
</evidence>
<dbReference type="SMART" id="SM00487">
    <property type="entry name" value="DEXDc"/>
    <property type="match status" value="1"/>
</dbReference>
<evidence type="ECO:0000256" key="10">
    <source>
        <dbReference type="PROSITE-ProRule" id="PRU00146"/>
    </source>
</evidence>
<dbReference type="PROSITE" id="PS50016">
    <property type="entry name" value="ZF_PHD_2"/>
    <property type="match status" value="1"/>
</dbReference>
<name>A0A0K9NTM9_ZOSMR</name>
<keyword evidence="7" id="KW-0862">Zinc</keyword>
<feature type="region of interest" description="Disordered" evidence="11">
    <location>
        <begin position="903"/>
        <end position="951"/>
    </location>
</feature>
<dbReference type="SMART" id="SM01146">
    <property type="entry name" value="DUF1086"/>
    <property type="match status" value="1"/>
</dbReference>
<dbReference type="InterPro" id="IPR001965">
    <property type="entry name" value="Znf_PHD"/>
</dbReference>
<dbReference type="SMART" id="SM00249">
    <property type="entry name" value="PHD"/>
    <property type="match status" value="1"/>
</dbReference>
<proteinExistence type="predicted"/>
<evidence type="ECO:0000256" key="6">
    <source>
        <dbReference type="ARBA" id="ARBA00022801"/>
    </source>
</evidence>
<dbReference type="InterPro" id="IPR009463">
    <property type="entry name" value="DUF1087"/>
</dbReference>
<dbReference type="SMART" id="SM00490">
    <property type="entry name" value="HELICc"/>
    <property type="match status" value="1"/>
</dbReference>
<dbReference type="AlphaFoldDB" id="A0A0K9NTM9"/>
<dbReference type="GO" id="GO:0005524">
    <property type="term" value="F:ATP binding"/>
    <property type="evidence" value="ECO:0007669"/>
    <property type="project" value="UniProtKB-KW"/>
</dbReference>
<dbReference type="Proteomes" id="UP000036987">
    <property type="component" value="Unassembled WGS sequence"/>
</dbReference>
<dbReference type="STRING" id="29655.A0A0K9NTM9"/>
<dbReference type="Pfam" id="PF06465">
    <property type="entry name" value="DUF1087"/>
    <property type="match status" value="1"/>
</dbReference>
<evidence type="ECO:0000256" key="1">
    <source>
        <dbReference type="ARBA" id="ARBA00004123"/>
    </source>
</evidence>
<dbReference type="CDD" id="cd18793">
    <property type="entry name" value="SF2_C_SNF"/>
    <property type="match status" value="1"/>
</dbReference>
<dbReference type="Gene3D" id="3.30.40.10">
    <property type="entry name" value="Zinc/RING finger domain, C3HC4 (zinc finger)"/>
    <property type="match status" value="1"/>
</dbReference>
<feature type="compositionally biased region" description="Polar residues" evidence="11">
    <location>
        <begin position="36"/>
        <end position="45"/>
    </location>
</feature>
<comment type="caution">
    <text evidence="16">The sequence shown here is derived from an EMBL/GenBank/DDBJ whole genome shotgun (WGS) entry which is preliminary data.</text>
</comment>
<evidence type="ECO:0000259" key="12">
    <source>
        <dbReference type="PROSITE" id="PS50013"/>
    </source>
</evidence>
<evidence type="ECO:0000256" key="11">
    <source>
        <dbReference type="SAM" id="MobiDB-lite"/>
    </source>
</evidence>
<dbReference type="Gene3D" id="2.40.50.40">
    <property type="match status" value="2"/>
</dbReference>
<dbReference type="SMART" id="SM01147">
    <property type="entry name" value="DUF1087"/>
    <property type="match status" value="1"/>
</dbReference>
<dbReference type="PROSITE" id="PS51194">
    <property type="entry name" value="HELICASE_CTER"/>
    <property type="match status" value="1"/>
</dbReference>
<evidence type="ECO:0000256" key="9">
    <source>
        <dbReference type="ARBA" id="ARBA00023242"/>
    </source>
</evidence>
<dbReference type="GO" id="GO:0003682">
    <property type="term" value="F:chromatin binding"/>
    <property type="evidence" value="ECO:0000318"/>
    <property type="project" value="GO_Central"/>
</dbReference>
<dbReference type="GO" id="GO:0000785">
    <property type="term" value="C:chromatin"/>
    <property type="evidence" value="ECO:0000318"/>
    <property type="project" value="GO_Central"/>
</dbReference>
<feature type="domain" description="Chromo" evidence="12">
    <location>
        <begin position="107"/>
        <end position="189"/>
    </location>
</feature>
<dbReference type="Pfam" id="PF00271">
    <property type="entry name" value="Helicase_C"/>
    <property type="match status" value="1"/>
</dbReference>
<dbReference type="InterPro" id="IPR038718">
    <property type="entry name" value="SNF2-like_sf"/>
</dbReference>
<evidence type="ECO:0000256" key="4">
    <source>
        <dbReference type="ARBA" id="ARBA00022741"/>
    </source>
</evidence>
<dbReference type="InterPro" id="IPR001650">
    <property type="entry name" value="Helicase_C-like"/>
</dbReference>
<evidence type="ECO:0000256" key="8">
    <source>
        <dbReference type="ARBA" id="ARBA00022840"/>
    </source>
</evidence>
<evidence type="ECO:0000256" key="2">
    <source>
        <dbReference type="ARBA" id="ARBA00022723"/>
    </source>
</evidence>
<dbReference type="Pfam" id="PF06461">
    <property type="entry name" value="CHDII_SANT-like"/>
    <property type="match status" value="1"/>
</dbReference>
<dbReference type="CDD" id="cd18660">
    <property type="entry name" value="CD1_tandem"/>
    <property type="match status" value="1"/>
</dbReference>